<proteinExistence type="predicted"/>
<sequence>MCLLLMKVEGNNPLGFRTHKIKQKSFPNYNLMSQLWDQRDDDDEGANGGGDGGFNLVIEIGGLDELCSRIL</sequence>
<evidence type="ECO:0000313" key="2">
    <source>
        <dbReference type="Proteomes" id="UP000187203"/>
    </source>
</evidence>
<organism evidence="1 2">
    <name type="scientific">Corchorus olitorius</name>
    <dbReference type="NCBI Taxonomy" id="93759"/>
    <lineage>
        <taxon>Eukaryota</taxon>
        <taxon>Viridiplantae</taxon>
        <taxon>Streptophyta</taxon>
        <taxon>Embryophyta</taxon>
        <taxon>Tracheophyta</taxon>
        <taxon>Spermatophyta</taxon>
        <taxon>Magnoliopsida</taxon>
        <taxon>eudicotyledons</taxon>
        <taxon>Gunneridae</taxon>
        <taxon>Pentapetalae</taxon>
        <taxon>rosids</taxon>
        <taxon>malvids</taxon>
        <taxon>Malvales</taxon>
        <taxon>Malvaceae</taxon>
        <taxon>Grewioideae</taxon>
        <taxon>Apeibeae</taxon>
        <taxon>Corchorus</taxon>
    </lineage>
</organism>
<dbReference type="AlphaFoldDB" id="A0A1R3K541"/>
<dbReference type="EMBL" id="AWUE01014666">
    <property type="protein sequence ID" value="OMP02205.1"/>
    <property type="molecule type" value="Genomic_DNA"/>
</dbReference>
<reference evidence="2" key="1">
    <citation type="submission" date="2013-09" db="EMBL/GenBank/DDBJ databases">
        <title>Corchorus olitorius genome sequencing.</title>
        <authorList>
            <person name="Alam M."/>
            <person name="Haque M.S."/>
            <person name="Islam M.S."/>
            <person name="Emdad E.M."/>
            <person name="Islam M.M."/>
            <person name="Ahmed B."/>
            <person name="Halim A."/>
            <person name="Hossen Q.M.M."/>
            <person name="Hossain M.Z."/>
            <person name="Ahmed R."/>
            <person name="Khan M.M."/>
            <person name="Islam R."/>
            <person name="Rashid M.M."/>
            <person name="Khan S.A."/>
            <person name="Rahman M.S."/>
            <person name="Alam M."/>
            <person name="Yahiya A.S."/>
            <person name="Khan M.S."/>
            <person name="Azam M.S."/>
            <person name="Haque T."/>
            <person name="Lashkar M.Z.H."/>
            <person name="Akhand A.I."/>
            <person name="Morshed G."/>
            <person name="Roy S."/>
            <person name="Uddin K.S."/>
            <person name="Rabeya T."/>
            <person name="Hossain A.S."/>
            <person name="Chowdhury A."/>
            <person name="Snigdha A.R."/>
            <person name="Mortoza M.S."/>
            <person name="Matin S.A."/>
            <person name="Hoque S.M.E."/>
            <person name="Islam M.K."/>
            <person name="Roy D.K."/>
            <person name="Haider R."/>
            <person name="Moosa M.M."/>
            <person name="Elias S.M."/>
            <person name="Hasan A.M."/>
            <person name="Jahan S."/>
            <person name="Shafiuddin M."/>
            <person name="Mahmood N."/>
            <person name="Shommy N.S."/>
        </authorList>
    </citation>
    <scope>NUCLEOTIDE SEQUENCE [LARGE SCALE GENOMIC DNA]</scope>
    <source>
        <strain evidence="2">cv. O-4</strain>
    </source>
</reference>
<name>A0A1R3K541_9ROSI</name>
<protein>
    <submittedName>
        <fullName evidence="1">Uncharacterized protein</fullName>
    </submittedName>
</protein>
<gene>
    <name evidence="1" type="ORF">COLO4_11279</name>
</gene>
<keyword evidence="2" id="KW-1185">Reference proteome</keyword>
<evidence type="ECO:0000313" key="1">
    <source>
        <dbReference type="EMBL" id="OMP02205.1"/>
    </source>
</evidence>
<dbReference type="Proteomes" id="UP000187203">
    <property type="component" value="Unassembled WGS sequence"/>
</dbReference>
<comment type="caution">
    <text evidence="1">The sequence shown here is derived from an EMBL/GenBank/DDBJ whole genome shotgun (WGS) entry which is preliminary data.</text>
</comment>
<accession>A0A1R3K541</accession>